<evidence type="ECO:0000259" key="1">
    <source>
        <dbReference type="Pfam" id="PF00534"/>
    </source>
</evidence>
<dbReference type="Pfam" id="PF13439">
    <property type="entry name" value="Glyco_transf_4"/>
    <property type="match status" value="1"/>
</dbReference>
<dbReference type="STRING" id="1120996.SAMN02746066_02075"/>
<dbReference type="AlphaFoldDB" id="A0A1M7J195"/>
<organism evidence="3 4">
    <name type="scientific">Anaerosporobacter mobilis DSM 15930</name>
    <dbReference type="NCBI Taxonomy" id="1120996"/>
    <lineage>
        <taxon>Bacteria</taxon>
        <taxon>Bacillati</taxon>
        <taxon>Bacillota</taxon>
        <taxon>Clostridia</taxon>
        <taxon>Lachnospirales</taxon>
        <taxon>Lachnospiraceae</taxon>
        <taxon>Anaerosporobacter</taxon>
    </lineage>
</organism>
<gene>
    <name evidence="3" type="ORF">SAMN02746066_02075</name>
</gene>
<evidence type="ECO:0000313" key="4">
    <source>
        <dbReference type="Proteomes" id="UP000184038"/>
    </source>
</evidence>
<dbReference type="Proteomes" id="UP000184038">
    <property type="component" value="Unassembled WGS sequence"/>
</dbReference>
<dbReference type="InterPro" id="IPR001296">
    <property type="entry name" value="Glyco_trans_1"/>
</dbReference>
<dbReference type="EMBL" id="FRCP01000010">
    <property type="protein sequence ID" value="SHM46672.1"/>
    <property type="molecule type" value="Genomic_DNA"/>
</dbReference>
<dbReference type="Gene3D" id="3.40.50.2000">
    <property type="entry name" value="Glycogen Phosphorylase B"/>
    <property type="match status" value="2"/>
</dbReference>
<evidence type="ECO:0000259" key="2">
    <source>
        <dbReference type="Pfam" id="PF13439"/>
    </source>
</evidence>
<dbReference type="GO" id="GO:0016757">
    <property type="term" value="F:glycosyltransferase activity"/>
    <property type="evidence" value="ECO:0007669"/>
    <property type="project" value="InterPro"/>
</dbReference>
<accession>A0A1M7J195</accession>
<dbReference type="PANTHER" id="PTHR45947">
    <property type="entry name" value="SULFOQUINOVOSYL TRANSFERASE SQD2"/>
    <property type="match status" value="1"/>
</dbReference>
<dbReference type="SUPFAM" id="SSF53756">
    <property type="entry name" value="UDP-Glycosyltransferase/glycogen phosphorylase"/>
    <property type="match status" value="1"/>
</dbReference>
<dbReference type="RefSeq" id="WP_073287167.1">
    <property type="nucleotide sequence ID" value="NZ_FRCP01000010.1"/>
</dbReference>
<protein>
    <submittedName>
        <fullName evidence="3">Glycosyltransferase involved in cell wall bisynthesis</fullName>
    </submittedName>
</protein>
<keyword evidence="4" id="KW-1185">Reference proteome</keyword>
<proteinExistence type="predicted"/>
<feature type="domain" description="Glycosyltransferase subfamily 4-like N-terminal" evidence="2">
    <location>
        <begin position="14"/>
        <end position="209"/>
    </location>
</feature>
<dbReference type="InterPro" id="IPR028098">
    <property type="entry name" value="Glyco_trans_4-like_N"/>
</dbReference>
<dbReference type="InterPro" id="IPR050194">
    <property type="entry name" value="Glycosyltransferase_grp1"/>
</dbReference>
<keyword evidence="3" id="KW-0808">Transferase</keyword>
<reference evidence="3 4" key="1">
    <citation type="submission" date="2016-11" db="EMBL/GenBank/DDBJ databases">
        <authorList>
            <person name="Jaros S."/>
            <person name="Januszkiewicz K."/>
            <person name="Wedrychowicz H."/>
        </authorList>
    </citation>
    <scope>NUCLEOTIDE SEQUENCE [LARGE SCALE GENOMIC DNA]</scope>
    <source>
        <strain evidence="3 4">DSM 15930</strain>
    </source>
</reference>
<dbReference type="PANTHER" id="PTHR45947:SF3">
    <property type="entry name" value="SULFOQUINOVOSYL TRANSFERASE SQD2"/>
    <property type="match status" value="1"/>
</dbReference>
<evidence type="ECO:0000313" key="3">
    <source>
        <dbReference type="EMBL" id="SHM46672.1"/>
    </source>
</evidence>
<name>A0A1M7J195_9FIRM</name>
<dbReference type="Pfam" id="PF00534">
    <property type="entry name" value="Glycos_transf_1"/>
    <property type="match status" value="1"/>
</dbReference>
<feature type="domain" description="Glycosyl transferase family 1" evidence="1">
    <location>
        <begin position="221"/>
        <end position="380"/>
    </location>
</feature>
<dbReference type="OrthoDB" id="9802525at2"/>
<sequence length="445" mass="51118">MKIAIFTNNYAPFIGGVPISIERLAKGLRRIGHQVTIFAPDYEGHMDSKQDLVEKDIVRYKSLKRTIGDGMIIGNCLDPIIEKEFRKGDFDVIHVHHPFLIGYTAIYLGHKYKVPVVYTYHTRYEEYLHHIKSYSRLVNKYEGENHRLLKTAEEKLIHLGKDKFVPFHNRVFMNHCDRVIVPTNNMKEILASQQIKSKMNILPTGLDEEAYRNNDEESNKIREQYIGNKKYLLCSVARLEKEKNIEFIIKGISELKKRLGSTFRLLLIGDGTEREKLEEMVWELDLEDEISFLGTLQQDEITNYYRACNAFVFASKSETQGIVLLEAMAASLPVVAIKASGVEDVVCNGENGFMTEESVAEWTEKINLILTNQQLGERLRCRASVTARDYSMVQIANQAAAYYNDIINNKEVTSEVGKKIKGITRAKSRNSILYLSRTNSQNMHY</sequence>